<organism evidence="4 5">
    <name type="scientific">Billgrantia sulfidoxydans</name>
    <dbReference type="NCBI Taxonomy" id="2733484"/>
    <lineage>
        <taxon>Bacteria</taxon>
        <taxon>Pseudomonadati</taxon>
        <taxon>Pseudomonadota</taxon>
        <taxon>Gammaproteobacteria</taxon>
        <taxon>Oceanospirillales</taxon>
        <taxon>Halomonadaceae</taxon>
        <taxon>Billgrantia</taxon>
    </lineage>
</organism>
<dbReference type="InterPro" id="IPR000305">
    <property type="entry name" value="GIY-YIG_endonuc"/>
</dbReference>
<dbReference type="PANTHER" id="PTHR34477:SF1">
    <property type="entry name" value="UPF0213 PROTEIN YHBQ"/>
    <property type="match status" value="1"/>
</dbReference>
<evidence type="ECO:0000256" key="1">
    <source>
        <dbReference type="ARBA" id="ARBA00007435"/>
    </source>
</evidence>
<evidence type="ECO:0000259" key="3">
    <source>
        <dbReference type="PROSITE" id="PS50164"/>
    </source>
</evidence>
<reference evidence="4 5" key="1">
    <citation type="journal article" date="2021" name="Front. Microbiol.">
        <title>Aerobic Denitrification and Heterotrophic Sulfur Oxidation in the Genus Halomonas Revealed by Six Novel Species Characterizations and Genome-Based Analysis.</title>
        <authorList>
            <person name="Wang L."/>
            <person name="Shao Z."/>
        </authorList>
    </citation>
    <scope>NUCLEOTIDE SEQUENCE [LARGE SCALE GENOMIC DNA]</scope>
    <source>
        <strain evidence="4 5">MCCC 1A11059</strain>
    </source>
</reference>
<feature type="domain" description="GIY-YIG" evidence="3">
    <location>
        <begin position="6"/>
        <end position="81"/>
    </location>
</feature>
<feature type="region of interest" description="Disordered" evidence="2">
    <location>
        <begin position="86"/>
        <end position="120"/>
    </location>
</feature>
<dbReference type="SUPFAM" id="SSF82771">
    <property type="entry name" value="GIY-YIG endonuclease"/>
    <property type="match status" value="1"/>
</dbReference>
<proteinExistence type="inferred from homology"/>
<dbReference type="Proteomes" id="UP000671868">
    <property type="component" value="Chromosome"/>
</dbReference>
<evidence type="ECO:0000313" key="4">
    <source>
        <dbReference type="EMBL" id="QTP55745.1"/>
    </source>
</evidence>
<dbReference type="PANTHER" id="PTHR34477">
    <property type="entry name" value="UPF0213 PROTEIN YHBQ"/>
    <property type="match status" value="1"/>
</dbReference>
<keyword evidence="5" id="KW-1185">Reference proteome</keyword>
<dbReference type="CDD" id="cd10456">
    <property type="entry name" value="GIY-YIG_UPF0213"/>
    <property type="match status" value="1"/>
</dbReference>
<dbReference type="Gene3D" id="3.40.1440.10">
    <property type="entry name" value="GIY-YIG endonuclease"/>
    <property type="match status" value="1"/>
</dbReference>
<gene>
    <name evidence="4" type="ORF">HNO51_14285</name>
</gene>
<name>A0ABX7W6N2_9GAMM</name>
<protein>
    <submittedName>
        <fullName evidence="4">GIY-YIG nuclease family protein</fullName>
    </submittedName>
</protein>
<sequence length="120" mass="13252">MRDPAPVWYLYMIETRQGRLYTGITTDVARRLAQHEAGRGAKALRGHGPLALVHHEPVGSRSEALRLEAVVKRLSATDKRAWLSRRAARNGGAMPLEGRPEEALDQCGLRRVSGSREGAE</sequence>
<dbReference type="Pfam" id="PF01541">
    <property type="entry name" value="GIY-YIG"/>
    <property type="match status" value="1"/>
</dbReference>
<dbReference type="InterPro" id="IPR035901">
    <property type="entry name" value="GIY-YIG_endonuc_sf"/>
</dbReference>
<comment type="similarity">
    <text evidence="1">Belongs to the UPF0213 family.</text>
</comment>
<dbReference type="PROSITE" id="PS50164">
    <property type="entry name" value="GIY_YIG"/>
    <property type="match status" value="1"/>
</dbReference>
<dbReference type="EMBL" id="CP053381">
    <property type="protein sequence ID" value="QTP55745.1"/>
    <property type="molecule type" value="Genomic_DNA"/>
</dbReference>
<dbReference type="InterPro" id="IPR050190">
    <property type="entry name" value="UPF0213_domain"/>
</dbReference>
<evidence type="ECO:0000256" key="2">
    <source>
        <dbReference type="SAM" id="MobiDB-lite"/>
    </source>
</evidence>
<evidence type="ECO:0000313" key="5">
    <source>
        <dbReference type="Proteomes" id="UP000671868"/>
    </source>
</evidence>
<accession>A0ABX7W6N2</accession>